<organism evidence="2 3">
    <name type="scientific">Sharpea azabuensis</name>
    <dbReference type="NCBI Taxonomy" id="322505"/>
    <lineage>
        <taxon>Bacteria</taxon>
        <taxon>Bacillati</taxon>
        <taxon>Bacillota</taxon>
        <taxon>Erysipelotrichia</taxon>
        <taxon>Erysipelotrichales</taxon>
        <taxon>Coprobacillaceae</taxon>
        <taxon>Sharpea</taxon>
    </lineage>
</organism>
<dbReference type="Pfam" id="PF04298">
    <property type="entry name" value="Zn_peptidase_2"/>
    <property type="match status" value="1"/>
</dbReference>
<dbReference type="RefSeq" id="WP_033162915.1">
    <property type="nucleotide sequence ID" value="NZ_CACVPP010000013.1"/>
</dbReference>
<dbReference type="PANTHER" id="PTHR36434:SF1">
    <property type="entry name" value="MEMBRANE PROTEASE YUGP-RELATED"/>
    <property type="match status" value="1"/>
</dbReference>
<gene>
    <name evidence="2" type="ORF">SAMN04487834_100627</name>
</gene>
<dbReference type="Proteomes" id="UP000183028">
    <property type="component" value="Unassembled WGS sequence"/>
</dbReference>
<dbReference type="eggNOG" id="COG2738">
    <property type="taxonomic scope" value="Bacteria"/>
</dbReference>
<name>A0A1H6QZ63_9FIRM</name>
<dbReference type="AlphaFoldDB" id="A0A1H6QZ63"/>
<keyword evidence="3" id="KW-1185">Reference proteome</keyword>
<dbReference type="EMBL" id="FNYK01000006">
    <property type="protein sequence ID" value="SEI49078.1"/>
    <property type="molecule type" value="Genomic_DNA"/>
</dbReference>
<keyword evidence="1" id="KW-0472">Membrane</keyword>
<evidence type="ECO:0000256" key="1">
    <source>
        <dbReference type="SAM" id="Phobius"/>
    </source>
</evidence>
<feature type="transmembrane region" description="Helical" evidence="1">
    <location>
        <begin position="12"/>
        <end position="31"/>
    </location>
</feature>
<feature type="transmembrane region" description="Helical" evidence="1">
    <location>
        <begin position="156"/>
        <end position="175"/>
    </location>
</feature>
<protein>
    <recommendedName>
        <fullName evidence="4">Zn-dependent protease</fullName>
    </recommendedName>
</protein>
<keyword evidence="1" id="KW-1133">Transmembrane helix</keyword>
<proteinExistence type="predicted"/>
<feature type="transmembrane region" description="Helical" evidence="1">
    <location>
        <begin position="213"/>
        <end position="232"/>
    </location>
</feature>
<evidence type="ECO:0000313" key="3">
    <source>
        <dbReference type="Proteomes" id="UP000183028"/>
    </source>
</evidence>
<dbReference type="OrthoDB" id="9784298at2"/>
<sequence length="238" mass="25808">MYFYPYSLYMNPYYLLGTVFVVIAVVIGLIAQARVSSAFRKYSHIHARIGKTGADVAREILDANGMADMPVNLTHGTLTDNFNPGNGSVNLSDDIYNGTSLASLAVAAHECGHAIQYHTGYTPIKVRNLIAPVCNIGNYLGWIAIVIGLALGRTKIAWFGFVLMLGILVFQLVTLPVEFDASRRGLAILESHYLMSDEIGGAKAMLKAAAMTYIAATLQTLASMLRIFLLIAGNSRDD</sequence>
<dbReference type="STRING" id="322505.SAMN04487836_13513"/>
<dbReference type="InterPro" id="IPR007395">
    <property type="entry name" value="Zn_peptidase_2"/>
</dbReference>
<evidence type="ECO:0008006" key="4">
    <source>
        <dbReference type="Google" id="ProtNLM"/>
    </source>
</evidence>
<keyword evidence="1" id="KW-0812">Transmembrane</keyword>
<accession>A0A1H6QZ63</accession>
<feature type="transmembrane region" description="Helical" evidence="1">
    <location>
        <begin position="129"/>
        <end position="150"/>
    </location>
</feature>
<dbReference type="PANTHER" id="PTHR36434">
    <property type="entry name" value="MEMBRANE PROTEASE YUGP-RELATED"/>
    <property type="match status" value="1"/>
</dbReference>
<evidence type="ECO:0000313" key="2">
    <source>
        <dbReference type="EMBL" id="SEI49078.1"/>
    </source>
</evidence>
<reference evidence="3" key="1">
    <citation type="submission" date="2016-10" db="EMBL/GenBank/DDBJ databases">
        <authorList>
            <person name="Varghese N."/>
            <person name="Submissions S."/>
        </authorList>
    </citation>
    <scope>NUCLEOTIDE SEQUENCE [LARGE SCALE GENOMIC DNA]</scope>
    <source>
        <strain evidence="3">DSM 20406</strain>
    </source>
</reference>
<dbReference type="GeneID" id="54120313"/>